<accession>A0A6C0L2C9</accession>
<organism evidence="2">
    <name type="scientific">viral metagenome</name>
    <dbReference type="NCBI Taxonomy" id="1070528"/>
    <lineage>
        <taxon>unclassified sequences</taxon>
        <taxon>metagenomes</taxon>
        <taxon>organismal metagenomes</taxon>
    </lineage>
</organism>
<feature type="compositionally biased region" description="Acidic residues" evidence="1">
    <location>
        <begin position="142"/>
        <end position="154"/>
    </location>
</feature>
<name>A0A6C0L2C9_9ZZZZ</name>
<dbReference type="AlphaFoldDB" id="A0A6C0L2C9"/>
<sequence>MKWCIISKDDVSVMSINRMKNNSKISNKEDVLKFIHKKNNNKGKIQSITLKGPYKDKNVHKWIICYLQPLNKNHLNSEWELNCPDGKFKVYNGAILIHTLEKEHNNEYPDILSTKDIDENSCLEWKVSKNDTFDDDNIEEQEADEDLSDIDNIPDDNYNNPEPDYDEIMDDDVFALPKTTEINTPHSVELNNDLLTNTSNLEFEKYDYASPIIPAM</sequence>
<proteinExistence type="predicted"/>
<protein>
    <submittedName>
        <fullName evidence="2">Uncharacterized protein</fullName>
    </submittedName>
</protein>
<reference evidence="2" key="1">
    <citation type="journal article" date="2020" name="Nature">
        <title>Giant virus diversity and host interactions through global metagenomics.</title>
        <authorList>
            <person name="Schulz F."/>
            <person name="Roux S."/>
            <person name="Paez-Espino D."/>
            <person name="Jungbluth S."/>
            <person name="Walsh D.A."/>
            <person name="Denef V.J."/>
            <person name="McMahon K.D."/>
            <person name="Konstantinidis K.T."/>
            <person name="Eloe-Fadrosh E.A."/>
            <person name="Kyrpides N.C."/>
            <person name="Woyke T."/>
        </authorList>
    </citation>
    <scope>NUCLEOTIDE SEQUENCE</scope>
    <source>
        <strain evidence="2">GVMAG-S-ERX555907-63</strain>
    </source>
</reference>
<evidence type="ECO:0000313" key="2">
    <source>
        <dbReference type="EMBL" id="QHU22874.1"/>
    </source>
</evidence>
<feature type="region of interest" description="Disordered" evidence="1">
    <location>
        <begin position="142"/>
        <end position="161"/>
    </location>
</feature>
<dbReference type="EMBL" id="MN741019">
    <property type="protein sequence ID" value="QHU22874.1"/>
    <property type="molecule type" value="Genomic_DNA"/>
</dbReference>
<evidence type="ECO:0000256" key="1">
    <source>
        <dbReference type="SAM" id="MobiDB-lite"/>
    </source>
</evidence>